<evidence type="ECO:0000256" key="2">
    <source>
        <dbReference type="ARBA" id="ARBA00022448"/>
    </source>
</evidence>
<evidence type="ECO:0000256" key="3">
    <source>
        <dbReference type="ARBA" id="ARBA00022475"/>
    </source>
</evidence>
<dbReference type="Proteomes" id="UP000321749">
    <property type="component" value="Unassembled WGS sequence"/>
</dbReference>
<keyword evidence="7 8" id="KW-0472">Membrane</keyword>
<keyword evidence="2" id="KW-0813">Transport</keyword>
<evidence type="ECO:0000256" key="6">
    <source>
        <dbReference type="ARBA" id="ARBA00023065"/>
    </source>
</evidence>
<feature type="transmembrane region" description="Helical" evidence="8">
    <location>
        <begin position="201"/>
        <end position="224"/>
    </location>
</feature>
<dbReference type="PANTHER" id="PTHR32024:SF1">
    <property type="entry name" value="KTR SYSTEM POTASSIUM UPTAKE PROTEIN B"/>
    <property type="match status" value="1"/>
</dbReference>
<evidence type="ECO:0000313" key="9">
    <source>
        <dbReference type="EMBL" id="GEK81521.1"/>
    </source>
</evidence>
<feature type="transmembrane region" description="Helical" evidence="8">
    <location>
        <begin position="168"/>
        <end position="189"/>
    </location>
</feature>
<name>A0AA87RJV4_9MICO</name>
<dbReference type="PANTHER" id="PTHR32024">
    <property type="entry name" value="TRK SYSTEM POTASSIUM UPTAKE PROTEIN TRKG-RELATED"/>
    <property type="match status" value="1"/>
</dbReference>
<evidence type="ECO:0000256" key="8">
    <source>
        <dbReference type="SAM" id="Phobius"/>
    </source>
</evidence>
<dbReference type="GO" id="GO:0008324">
    <property type="term" value="F:monoatomic cation transmembrane transporter activity"/>
    <property type="evidence" value="ECO:0007669"/>
    <property type="project" value="InterPro"/>
</dbReference>
<gene>
    <name evidence="9" type="ORF">ABA31_28720</name>
</gene>
<keyword evidence="3" id="KW-1003">Cell membrane</keyword>
<evidence type="ECO:0000256" key="1">
    <source>
        <dbReference type="ARBA" id="ARBA00004651"/>
    </source>
</evidence>
<dbReference type="AlphaFoldDB" id="A0AA87RJV4"/>
<dbReference type="RefSeq" id="WP_186808295.1">
    <property type="nucleotide sequence ID" value="NZ_BJUU01000030.1"/>
</dbReference>
<accession>A0AA87RJV4</accession>
<keyword evidence="10" id="KW-1185">Reference proteome</keyword>
<evidence type="ECO:0000256" key="7">
    <source>
        <dbReference type="ARBA" id="ARBA00023136"/>
    </source>
</evidence>
<reference evidence="9 10" key="1">
    <citation type="submission" date="2019-07" db="EMBL/GenBank/DDBJ databases">
        <title>Whole genome shotgun sequence of Agrococcus baldri NBRC 103055.</title>
        <authorList>
            <person name="Hosoyama A."/>
            <person name="Uohara A."/>
            <person name="Ohji S."/>
            <person name="Ichikawa N."/>
        </authorList>
    </citation>
    <scope>NUCLEOTIDE SEQUENCE [LARGE SCALE GENOMIC DNA]</scope>
    <source>
        <strain evidence="9 10">NBRC 103055</strain>
    </source>
</reference>
<protein>
    <submittedName>
        <fullName evidence="9">Potassium transporter Trk</fullName>
    </submittedName>
</protein>
<dbReference type="GO" id="GO:0030001">
    <property type="term" value="P:metal ion transport"/>
    <property type="evidence" value="ECO:0007669"/>
    <property type="project" value="UniProtKB-ARBA"/>
</dbReference>
<evidence type="ECO:0000313" key="10">
    <source>
        <dbReference type="Proteomes" id="UP000321749"/>
    </source>
</evidence>
<feature type="transmembrane region" description="Helical" evidence="8">
    <location>
        <begin position="24"/>
        <end position="44"/>
    </location>
</feature>
<feature type="transmembrane region" description="Helical" evidence="8">
    <location>
        <begin position="50"/>
        <end position="72"/>
    </location>
</feature>
<feature type="transmembrane region" description="Helical" evidence="8">
    <location>
        <begin position="135"/>
        <end position="156"/>
    </location>
</feature>
<dbReference type="GO" id="GO:0005886">
    <property type="term" value="C:plasma membrane"/>
    <property type="evidence" value="ECO:0007669"/>
    <property type="project" value="UniProtKB-SubCell"/>
</dbReference>
<dbReference type="Pfam" id="PF02386">
    <property type="entry name" value="TrkH"/>
    <property type="match status" value="1"/>
</dbReference>
<evidence type="ECO:0000256" key="5">
    <source>
        <dbReference type="ARBA" id="ARBA00022989"/>
    </source>
</evidence>
<sequence length="455" mass="48501">MQTTARSRSGLIQLWQRQHPARRIFAGFVALNLAGWGLLMLPISRQGEGAATWIEALFTAVSAACVTGLTVVDTALYWTPFGQVVILLLIQLGGLGVMVFASLIGIFVVRRLTLGSRLTTAQEAHADGPGSVRRIVVSILRIALIVEGTVAIVLWLRFWLGRGEDPLHAAWLGVFHAVSSYNNAGFALFSDNLMGFVDDPLILLPLAAATIIGGLGFPVIMQILKHAPHPRRFSMHTWLVLTGTGALLLIGTVSIAVLEWGNPGSLGPLSPGTRILDAFFHSVQTRTAGFNALDIGQFEPETLLVMDVLMFIGGGPAGTAGGIKITTFGVLLAIIIAEVRGDPTVTLFGKRLSRAVHREAITVALLSVALVWAATLAIMQLTSIELDRVLFEAVSAFGTVGLSTGITASVGMPSQLILVMLMFVGRVGPITVATALALRTRRLAYELPKERPVIG</sequence>
<dbReference type="InterPro" id="IPR003445">
    <property type="entry name" value="Cat_transpt"/>
</dbReference>
<feature type="transmembrane region" description="Helical" evidence="8">
    <location>
        <begin position="84"/>
        <end position="109"/>
    </location>
</feature>
<dbReference type="EMBL" id="BJUU01000030">
    <property type="protein sequence ID" value="GEK81521.1"/>
    <property type="molecule type" value="Genomic_DNA"/>
</dbReference>
<feature type="transmembrane region" description="Helical" evidence="8">
    <location>
        <begin position="416"/>
        <end position="438"/>
    </location>
</feature>
<evidence type="ECO:0000256" key="4">
    <source>
        <dbReference type="ARBA" id="ARBA00022692"/>
    </source>
</evidence>
<feature type="transmembrane region" description="Helical" evidence="8">
    <location>
        <begin position="308"/>
        <end position="339"/>
    </location>
</feature>
<keyword evidence="5 8" id="KW-1133">Transmembrane helix</keyword>
<organism evidence="9 10">
    <name type="scientific">Agrococcus baldri</name>
    <dbReference type="NCBI Taxonomy" id="153730"/>
    <lineage>
        <taxon>Bacteria</taxon>
        <taxon>Bacillati</taxon>
        <taxon>Actinomycetota</taxon>
        <taxon>Actinomycetes</taxon>
        <taxon>Micrococcales</taxon>
        <taxon>Microbacteriaceae</taxon>
        <taxon>Agrococcus</taxon>
    </lineage>
</organism>
<keyword evidence="6" id="KW-0406">Ion transport</keyword>
<comment type="caution">
    <text evidence="9">The sequence shown here is derived from an EMBL/GenBank/DDBJ whole genome shotgun (WGS) entry which is preliminary data.</text>
</comment>
<feature type="transmembrane region" description="Helical" evidence="8">
    <location>
        <begin position="360"/>
        <end position="381"/>
    </location>
</feature>
<proteinExistence type="predicted"/>
<comment type="subcellular location">
    <subcellularLocation>
        <location evidence="1">Cell membrane</location>
        <topology evidence="1">Multi-pass membrane protein</topology>
    </subcellularLocation>
</comment>
<keyword evidence="4 8" id="KW-0812">Transmembrane</keyword>
<feature type="transmembrane region" description="Helical" evidence="8">
    <location>
        <begin position="236"/>
        <end position="258"/>
    </location>
</feature>